<evidence type="ECO:0008006" key="3">
    <source>
        <dbReference type="Google" id="ProtNLM"/>
    </source>
</evidence>
<dbReference type="InterPro" id="IPR039048">
    <property type="entry name" value="Trub2"/>
</dbReference>
<dbReference type="Gene3D" id="3.30.2350.10">
    <property type="entry name" value="Pseudouridine synthase"/>
    <property type="match status" value="1"/>
</dbReference>
<proteinExistence type="predicted"/>
<sequence length="94" mass="10439">MFLVVGPHYLPVDIELDTVSDLDKHTSGICLIGINDGCSLIQKVRSARLLATYLVRGRLGRATLDQTIRGKIIEQTSYGELGLKAVKRTRHEFS</sequence>
<reference evidence="1 2" key="1">
    <citation type="submission" date="2018-11" db="EMBL/GenBank/DDBJ databases">
        <authorList>
            <consortium name="Pathogen Informatics"/>
        </authorList>
    </citation>
    <scope>NUCLEOTIDE SEQUENCE [LARGE SCALE GENOMIC DNA]</scope>
</reference>
<dbReference type="GO" id="GO:0009982">
    <property type="term" value="F:pseudouridine synthase activity"/>
    <property type="evidence" value="ECO:0007669"/>
    <property type="project" value="InterPro"/>
</dbReference>
<protein>
    <recommendedName>
        <fullName evidence="3">Pseudouridine synthase II N-terminal domain-containing protein</fullName>
    </recommendedName>
</protein>
<dbReference type="EMBL" id="UZAM01001390">
    <property type="protein sequence ID" value="VDO84236.1"/>
    <property type="molecule type" value="Genomic_DNA"/>
</dbReference>
<dbReference type="PANTHER" id="PTHR13195:SF0">
    <property type="entry name" value="PSEUDOURIDYLATE SYNTHASE TRUB2, MITOCHONDRIAL"/>
    <property type="match status" value="1"/>
</dbReference>
<organism evidence="1 2">
    <name type="scientific">Soboliphyme baturini</name>
    <dbReference type="NCBI Taxonomy" id="241478"/>
    <lineage>
        <taxon>Eukaryota</taxon>
        <taxon>Metazoa</taxon>
        <taxon>Ecdysozoa</taxon>
        <taxon>Nematoda</taxon>
        <taxon>Enoplea</taxon>
        <taxon>Dorylaimia</taxon>
        <taxon>Dioctophymatida</taxon>
        <taxon>Dioctophymatoidea</taxon>
        <taxon>Soboliphymatidae</taxon>
        <taxon>Soboliphyme</taxon>
    </lineage>
</organism>
<dbReference type="GO" id="GO:0001522">
    <property type="term" value="P:pseudouridine synthesis"/>
    <property type="evidence" value="ECO:0007669"/>
    <property type="project" value="InterPro"/>
</dbReference>
<gene>
    <name evidence="1" type="ORF">SBAD_LOCUS496</name>
</gene>
<name>A0A3P7Y936_9BILA</name>
<dbReference type="Proteomes" id="UP000270296">
    <property type="component" value="Unassembled WGS sequence"/>
</dbReference>
<dbReference type="GO" id="GO:0003723">
    <property type="term" value="F:RNA binding"/>
    <property type="evidence" value="ECO:0007669"/>
    <property type="project" value="InterPro"/>
</dbReference>
<keyword evidence="2" id="KW-1185">Reference proteome</keyword>
<evidence type="ECO:0000313" key="1">
    <source>
        <dbReference type="EMBL" id="VDO84236.1"/>
    </source>
</evidence>
<dbReference type="SUPFAM" id="SSF55120">
    <property type="entry name" value="Pseudouridine synthase"/>
    <property type="match status" value="1"/>
</dbReference>
<accession>A0A3P7Y936</accession>
<evidence type="ECO:0000313" key="2">
    <source>
        <dbReference type="Proteomes" id="UP000270296"/>
    </source>
</evidence>
<dbReference type="PANTHER" id="PTHR13195">
    <property type="entry name" value="PSEUDOURIDINE SYNTHASE-RELATED"/>
    <property type="match status" value="1"/>
</dbReference>
<dbReference type="InterPro" id="IPR020103">
    <property type="entry name" value="PsdUridine_synth_cat_dom_sf"/>
</dbReference>
<dbReference type="OrthoDB" id="9995526at2759"/>
<dbReference type="AlphaFoldDB" id="A0A3P7Y936"/>